<dbReference type="Proteomes" id="UP000008370">
    <property type="component" value="Unassembled WGS sequence"/>
</dbReference>
<dbReference type="GeneID" id="18917646"/>
<evidence type="ECO:0000259" key="1">
    <source>
        <dbReference type="Pfam" id="PF00561"/>
    </source>
</evidence>
<dbReference type="EMBL" id="JH930474">
    <property type="protein sequence ID" value="EKM53672.1"/>
    <property type="molecule type" value="Genomic_DNA"/>
</dbReference>
<feature type="domain" description="AB hydrolase-1" evidence="1">
    <location>
        <begin position="30"/>
        <end position="300"/>
    </location>
</feature>
<dbReference type="InParanoid" id="K5WTB3"/>
<keyword evidence="3" id="KW-1185">Reference proteome</keyword>
<dbReference type="HOGENOM" id="CLU_020336_7_0_1"/>
<evidence type="ECO:0000313" key="2">
    <source>
        <dbReference type="EMBL" id="EKM53672.1"/>
    </source>
</evidence>
<protein>
    <recommendedName>
        <fullName evidence="1">AB hydrolase-1 domain-containing protein</fullName>
    </recommendedName>
</protein>
<dbReference type="Gene3D" id="3.40.50.1820">
    <property type="entry name" value="alpha/beta hydrolase"/>
    <property type="match status" value="1"/>
</dbReference>
<dbReference type="InterPro" id="IPR029058">
    <property type="entry name" value="AB_hydrolase_fold"/>
</dbReference>
<proteinExistence type="predicted"/>
<dbReference type="Pfam" id="PF00561">
    <property type="entry name" value="Abhydrolase_1"/>
    <property type="match status" value="1"/>
</dbReference>
<evidence type="ECO:0000313" key="3">
    <source>
        <dbReference type="Proteomes" id="UP000008370"/>
    </source>
</evidence>
<name>K5WTB3_PHACS</name>
<accession>K5WTB3</accession>
<dbReference type="SUPFAM" id="SSF53474">
    <property type="entry name" value="alpha/beta-Hydrolases"/>
    <property type="match status" value="1"/>
</dbReference>
<dbReference type="STRING" id="650164.K5WTB3"/>
<dbReference type="PANTHER" id="PTHR43329">
    <property type="entry name" value="EPOXIDE HYDROLASE"/>
    <property type="match status" value="1"/>
</dbReference>
<dbReference type="InterPro" id="IPR000073">
    <property type="entry name" value="AB_hydrolase_1"/>
</dbReference>
<reference evidence="2 3" key="1">
    <citation type="journal article" date="2012" name="BMC Genomics">
        <title>Comparative genomics of the white-rot fungi, Phanerochaete carnosa and P. chrysosporium, to elucidate the genetic basis of the distinct wood types they colonize.</title>
        <authorList>
            <person name="Suzuki H."/>
            <person name="MacDonald J."/>
            <person name="Syed K."/>
            <person name="Salamov A."/>
            <person name="Hori C."/>
            <person name="Aerts A."/>
            <person name="Henrissat B."/>
            <person name="Wiebenga A."/>
            <person name="vanKuyk P.A."/>
            <person name="Barry K."/>
            <person name="Lindquist E."/>
            <person name="LaButti K."/>
            <person name="Lapidus A."/>
            <person name="Lucas S."/>
            <person name="Coutinho P."/>
            <person name="Gong Y."/>
            <person name="Samejima M."/>
            <person name="Mahadevan R."/>
            <person name="Abou-Zaid M."/>
            <person name="de Vries R.P."/>
            <person name="Igarashi K."/>
            <person name="Yadav J.S."/>
            <person name="Grigoriev I.V."/>
            <person name="Master E.R."/>
        </authorList>
    </citation>
    <scope>NUCLEOTIDE SEQUENCE [LARGE SCALE GENOMIC DNA]</scope>
    <source>
        <strain evidence="2 3">HHB-10118-sp</strain>
    </source>
</reference>
<dbReference type="OrthoDB" id="408373at2759"/>
<gene>
    <name evidence="2" type="ORF">PHACADRAFT_260148</name>
</gene>
<dbReference type="KEGG" id="pco:PHACADRAFT_260148"/>
<dbReference type="RefSeq" id="XP_007398356.1">
    <property type="nucleotide sequence ID" value="XM_007398294.1"/>
</dbReference>
<dbReference type="AlphaFoldDB" id="K5WTB3"/>
<organism evidence="2 3">
    <name type="scientific">Phanerochaete carnosa (strain HHB-10118-sp)</name>
    <name type="common">White-rot fungus</name>
    <name type="synonym">Peniophora carnosa</name>
    <dbReference type="NCBI Taxonomy" id="650164"/>
    <lineage>
        <taxon>Eukaryota</taxon>
        <taxon>Fungi</taxon>
        <taxon>Dikarya</taxon>
        <taxon>Basidiomycota</taxon>
        <taxon>Agaricomycotina</taxon>
        <taxon>Agaricomycetes</taxon>
        <taxon>Polyporales</taxon>
        <taxon>Phanerochaetaceae</taxon>
        <taxon>Phanerochaete</taxon>
    </lineage>
</organism>
<sequence length="318" mass="36055">MDSTQYSTLTVARGFAYNVYYTSPATEGRPTLLFLHGFPSTSYDWRKQIVHFKAHGFGETSKPTNSKAFRLGALAQDVVDILDAFGLRKVIGVGHDWGSILMSRLSMLHQERFSGLVWLGLGFCEPIVRPFDLQGAMTETKAAFGYEMYAYWEFFTQPDAAQIIHQNVDSFIQLAYARDPTTWLTWMIQRGKTAECIENNVLLGRPDWISDEEYDIMRQHLLTHGVASSLLWYVNQVVNNDLEENLKIPTDAYTIKVPSLLVGASKDCFCIESFNLTQMQKYATALQTASVPAGHWPQLECGDEVNRIIEEWLANVPM</sequence>